<comment type="caution">
    <text evidence="1">The sequence shown here is derived from an EMBL/GenBank/DDBJ whole genome shotgun (WGS) entry which is preliminary data.</text>
</comment>
<dbReference type="EMBL" id="JABCLB010000216">
    <property type="protein sequence ID" value="NMU81568.1"/>
    <property type="molecule type" value="Genomic_DNA"/>
</dbReference>
<evidence type="ECO:0000313" key="2">
    <source>
        <dbReference type="Proteomes" id="UP000518904"/>
    </source>
</evidence>
<dbReference type="Proteomes" id="UP000518904">
    <property type="component" value="Unassembled WGS sequence"/>
</dbReference>
<proteinExistence type="predicted"/>
<name>A0A7Y0SDV5_VIBPH</name>
<feature type="non-terminal residue" evidence="1">
    <location>
        <position position="92"/>
    </location>
</feature>
<dbReference type="InterPro" id="IPR036291">
    <property type="entry name" value="NAD(P)-bd_dom_sf"/>
</dbReference>
<feature type="non-terminal residue" evidence="1">
    <location>
        <position position="1"/>
    </location>
</feature>
<dbReference type="SUPFAM" id="SSF51735">
    <property type="entry name" value="NAD(P)-binding Rossmann-fold domains"/>
    <property type="match status" value="1"/>
</dbReference>
<protein>
    <submittedName>
        <fullName evidence="1">Uncharacterized protein</fullName>
    </submittedName>
</protein>
<organism evidence="1 2">
    <name type="scientific">Vibrio parahaemolyticus</name>
    <dbReference type="NCBI Taxonomy" id="670"/>
    <lineage>
        <taxon>Bacteria</taxon>
        <taxon>Pseudomonadati</taxon>
        <taxon>Pseudomonadota</taxon>
        <taxon>Gammaproteobacteria</taxon>
        <taxon>Vibrionales</taxon>
        <taxon>Vibrionaceae</taxon>
        <taxon>Vibrio</taxon>
    </lineage>
</organism>
<dbReference type="AlphaFoldDB" id="A0A7Y0SDV5"/>
<reference evidence="1 2" key="1">
    <citation type="submission" date="2020-04" db="EMBL/GenBank/DDBJ databases">
        <title>Whole-genome sequencing of Vibrio spp. from China reveals different genetic environments of blaCTX-M-14 among diverse lineages.</title>
        <authorList>
            <person name="Zheng Z."/>
            <person name="Ye L."/>
            <person name="Chen S."/>
        </authorList>
    </citation>
    <scope>NUCLEOTIDE SEQUENCE [LARGE SCALE GENOMIC DNA]</scope>
    <source>
        <strain evidence="1 2">Vb0551</strain>
    </source>
</reference>
<accession>A0A7Y0SDV5</accession>
<evidence type="ECO:0000313" key="1">
    <source>
        <dbReference type="EMBL" id="NMU81568.1"/>
    </source>
</evidence>
<dbReference type="Gene3D" id="3.40.50.11460">
    <property type="match status" value="1"/>
</dbReference>
<sequence>WVLLGDGPAPAGLATPVFPTVDELTAAVAAGTVEAPRALVVPVPAGTPEGDLPDEVRTATARVLAVLHCWLDSEALTDTTLVVLTRAAVAAT</sequence>
<gene>
    <name evidence="1" type="ORF">HKB16_01615</name>
</gene>